<name>A0A139BV11_9PROT</name>
<comment type="caution">
    <text evidence="10">The sequence shown here is derived from an EMBL/GenBank/DDBJ whole genome shotgun (WGS) entry which is preliminary data.</text>
</comment>
<keyword evidence="8" id="KW-0472">Membrane</keyword>
<evidence type="ECO:0000256" key="8">
    <source>
        <dbReference type="ARBA" id="ARBA00023136"/>
    </source>
</evidence>
<keyword evidence="4" id="KW-0997">Cell inner membrane</keyword>
<comment type="subcellular location">
    <subcellularLocation>
        <location evidence="1">Cell inner membrane</location>
    </subcellularLocation>
</comment>
<dbReference type="EMBL" id="LSLI01000018">
    <property type="protein sequence ID" value="KXS32804.1"/>
    <property type="molecule type" value="Genomic_DNA"/>
</dbReference>
<dbReference type="InterPro" id="IPR024961">
    <property type="entry name" value="T2SS_GspC_N"/>
</dbReference>
<evidence type="ECO:0000256" key="4">
    <source>
        <dbReference type="ARBA" id="ARBA00022519"/>
    </source>
</evidence>
<organism evidence="10 11">
    <name type="scientific">Candidatus Gallionella acididurans</name>
    <dbReference type="NCBI Taxonomy" id="1796491"/>
    <lineage>
        <taxon>Bacteria</taxon>
        <taxon>Pseudomonadati</taxon>
        <taxon>Pseudomonadota</taxon>
        <taxon>Betaproteobacteria</taxon>
        <taxon>Nitrosomonadales</taxon>
        <taxon>Gallionellaceae</taxon>
        <taxon>Gallionella</taxon>
    </lineage>
</organism>
<dbReference type="GO" id="GO:0015031">
    <property type="term" value="P:protein transport"/>
    <property type="evidence" value="ECO:0007669"/>
    <property type="project" value="UniProtKB-KW"/>
</dbReference>
<proteinExistence type="predicted"/>
<evidence type="ECO:0000256" key="1">
    <source>
        <dbReference type="ARBA" id="ARBA00004533"/>
    </source>
</evidence>
<dbReference type="Pfam" id="PF11356">
    <property type="entry name" value="T2SSC"/>
    <property type="match status" value="1"/>
</dbReference>
<evidence type="ECO:0000313" key="11">
    <source>
        <dbReference type="Proteomes" id="UP000070578"/>
    </source>
</evidence>
<dbReference type="Proteomes" id="UP000070578">
    <property type="component" value="Unassembled WGS sequence"/>
</dbReference>
<dbReference type="GO" id="GO:0005886">
    <property type="term" value="C:plasma membrane"/>
    <property type="evidence" value="ECO:0007669"/>
    <property type="project" value="UniProtKB-SubCell"/>
</dbReference>
<reference evidence="10 11" key="2">
    <citation type="submission" date="2016-03" db="EMBL/GenBank/DDBJ databases">
        <title>New uncultured bacterium of the family Gallionellaceae from acid mine drainage: description and reconstruction of genome based on metagenomic analysis of microbial community.</title>
        <authorList>
            <person name="Kadnikov V."/>
            <person name="Ivasenko D."/>
            <person name="Beletsky A."/>
            <person name="Mardanov A."/>
            <person name="Danilova E."/>
            <person name="Pimenov N."/>
            <person name="Karnachuk O."/>
            <person name="Ravin N."/>
        </authorList>
    </citation>
    <scope>NUCLEOTIDE SEQUENCE [LARGE SCALE GENOMIC DNA]</scope>
    <source>
        <strain evidence="10">ShG14-8</strain>
    </source>
</reference>
<dbReference type="Gene3D" id="2.30.30.830">
    <property type="match status" value="1"/>
</dbReference>
<protein>
    <recommendedName>
        <fullName evidence="9">Type II secretion system protein GspC N-terminal domain-containing protein</fullName>
    </recommendedName>
</protein>
<evidence type="ECO:0000256" key="5">
    <source>
        <dbReference type="ARBA" id="ARBA00022692"/>
    </source>
</evidence>
<gene>
    <name evidence="10" type="ORF">AWT59_1046</name>
</gene>
<keyword evidence="6" id="KW-0653">Protein transport</keyword>
<dbReference type="AlphaFoldDB" id="A0A139BV11"/>
<accession>A0A139BV11</accession>
<keyword evidence="3" id="KW-1003">Cell membrane</keyword>
<reference evidence="10 11" key="1">
    <citation type="submission" date="2016-02" db="EMBL/GenBank/DDBJ databases">
        <authorList>
            <person name="Wen L."/>
            <person name="He K."/>
            <person name="Yang H."/>
        </authorList>
    </citation>
    <scope>NUCLEOTIDE SEQUENCE [LARGE SCALE GENOMIC DNA]</scope>
    <source>
        <strain evidence="10">ShG14-8</strain>
    </source>
</reference>
<evidence type="ECO:0000313" key="10">
    <source>
        <dbReference type="EMBL" id="KXS32804.1"/>
    </source>
</evidence>
<evidence type="ECO:0000256" key="2">
    <source>
        <dbReference type="ARBA" id="ARBA00022448"/>
    </source>
</evidence>
<evidence type="ECO:0000256" key="7">
    <source>
        <dbReference type="ARBA" id="ARBA00022989"/>
    </source>
</evidence>
<evidence type="ECO:0000259" key="9">
    <source>
        <dbReference type="Pfam" id="PF11356"/>
    </source>
</evidence>
<keyword evidence="5" id="KW-0812">Transmembrane</keyword>
<feature type="domain" description="Type II secretion system protein GspC N-terminal" evidence="9">
    <location>
        <begin position="64"/>
        <end position="125"/>
    </location>
</feature>
<keyword evidence="7" id="KW-1133">Transmembrane helix</keyword>
<sequence>MNRWPLIASFVLFIALCVSTAYWAMQFFTPPVRRVAAPPETARPVPQAGAAASLFGGHSGARDSNFQLKGVVMASNPDESVAIIAANGKPPRAIRANGEVSPGVTVKEVQKHYILLIESGVVKKVELPEIAKRK</sequence>
<evidence type="ECO:0000256" key="6">
    <source>
        <dbReference type="ARBA" id="ARBA00022927"/>
    </source>
</evidence>
<keyword evidence="2" id="KW-0813">Transport</keyword>
<evidence type="ECO:0000256" key="3">
    <source>
        <dbReference type="ARBA" id="ARBA00022475"/>
    </source>
</evidence>